<organism evidence="2 3">
    <name type="scientific">Nitrospina gracilis (strain 3/211)</name>
    <dbReference type="NCBI Taxonomy" id="1266370"/>
    <lineage>
        <taxon>Bacteria</taxon>
        <taxon>Pseudomonadati</taxon>
        <taxon>Nitrospinota/Tectimicrobiota group</taxon>
        <taxon>Nitrospinota</taxon>
        <taxon>Nitrospinia</taxon>
        <taxon>Nitrospinales</taxon>
        <taxon>Nitrospinaceae</taxon>
        <taxon>Nitrospina</taxon>
    </lineage>
</organism>
<dbReference type="Proteomes" id="UP000011704">
    <property type="component" value="Unassembled WGS sequence"/>
</dbReference>
<dbReference type="AlphaFoldDB" id="M1Z2R3"/>
<dbReference type="Pfam" id="PF03966">
    <property type="entry name" value="Trm112p"/>
    <property type="match status" value="1"/>
</dbReference>
<comment type="caution">
    <text evidence="2">The sequence shown here is derived from an EMBL/GenBank/DDBJ whole genome shotgun (WGS) entry which is preliminary data.</text>
</comment>
<dbReference type="STRING" id="1266370.NITGR_920013"/>
<evidence type="ECO:0000313" key="2">
    <source>
        <dbReference type="EMBL" id="CCQ92034.1"/>
    </source>
</evidence>
<accession>M1Z2R3</accession>
<dbReference type="HOGENOM" id="CLU_155659_4_2_0"/>
<gene>
    <name evidence="2" type="ORF">NITGR_920013</name>
</gene>
<dbReference type="Gene3D" id="2.20.25.10">
    <property type="match status" value="1"/>
</dbReference>
<evidence type="ECO:0000256" key="1">
    <source>
        <dbReference type="HAMAP-Rule" id="MF_01187"/>
    </source>
</evidence>
<dbReference type="EMBL" id="CAQJ01000102">
    <property type="protein sequence ID" value="CCQ92034.1"/>
    <property type="molecule type" value="Genomic_DNA"/>
</dbReference>
<dbReference type="OrthoDB" id="9812205at2"/>
<dbReference type="GO" id="GO:0005829">
    <property type="term" value="C:cytosol"/>
    <property type="evidence" value="ECO:0007669"/>
    <property type="project" value="TreeGrafter"/>
</dbReference>
<sequence length="65" mass="7235">MAFDKELLDFLVCPQCKGDLRLSENDDGLLCATCKLKYPIRDGIPIMLMNEAEDTSKADDPQTAN</sequence>
<name>M1Z2R3_NITG3</name>
<dbReference type="InParanoid" id="M1Z2R3"/>
<proteinExistence type="inferred from homology"/>
<dbReference type="InterPro" id="IPR005651">
    <property type="entry name" value="Trm112-like"/>
</dbReference>
<dbReference type="SUPFAM" id="SSF158997">
    <property type="entry name" value="Trm112p-like"/>
    <property type="match status" value="1"/>
</dbReference>
<evidence type="ECO:0000313" key="3">
    <source>
        <dbReference type="Proteomes" id="UP000011704"/>
    </source>
</evidence>
<dbReference type="PANTHER" id="PTHR33505:SF4">
    <property type="entry name" value="PROTEIN PREY, MITOCHONDRIAL"/>
    <property type="match status" value="1"/>
</dbReference>
<reference evidence="2 3" key="1">
    <citation type="journal article" date="2013" name="Front. Microbiol.">
        <title>The genome of Nitrospina gracilis illuminates the metabolism and evolution of the major marine nitrite oxidizer.</title>
        <authorList>
            <person name="Luecker S."/>
            <person name="Nowka B."/>
            <person name="Rattei T."/>
            <person name="Spieck E."/>
            <person name="and Daims H."/>
        </authorList>
    </citation>
    <scope>NUCLEOTIDE SEQUENCE [LARGE SCALE GENOMIC DNA]</scope>
    <source>
        <strain evidence="2 3">3/211</strain>
    </source>
</reference>
<keyword evidence="3" id="KW-1185">Reference proteome</keyword>
<dbReference type="PANTHER" id="PTHR33505">
    <property type="entry name" value="ZGC:162634"/>
    <property type="match status" value="1"/>
</dbReference>
<protein>
    <recommendedName>
        <fullName evidence="1">UPF0434 protein NITGR_920013</fullName>
    </recommendedName>
</protein>
<dbReference type="RefSeq" id="WP_005011485.1">
    <property type="nucleotide sequence ID" value="NZ_HG422173.1"/>
</dbReference>
<dbReference type="FunCoup" id="M1Z2R3">
    <property type="interactions" value="159"/>
</dbReference>
<comment type="similarity">
    <text evidence="1">Belongs to the UPF0434 family.</text>
</comment>
<dbReference type="HAMAP" id="MF_01187">
    <property type="entry name" value="UPF0434"/>
    <property type="match status" value="1"/>
</dbReference>